<dbReference type="GO" id="GO:0003677">
    <property type="term" value="F:DNA binding"/>
    <property type="evidence" value="ECO:0007669"/>
    <property type="project" value="InterPro"/>
</dbReference>
<proteinExistence type="predicted"/>
<sequence length="69" mass="7674">MLGTSKLYASNTHGYTGVYFIPGRRVGKQYQASVRYKGKNISFGYHATPEDAAEARCIGMEELGLISRR</sequence>
<reference evidence="1 2" key="1">
    <citation type="journal article" date="2017" name="Appl. Environ. Microbiol.">
        <title>Bacteriophage PhiM1 of Pectobacterium evolves to escape two bifunctional Type III toxin-antitoxin and abortive infection systems through mutations in a single viral gene.</title>
        <authorList>
            <person name="Blower T.R."/>
            <person name="Chai R."/>
            <person name="Przybilski R."/>
            <person name="Chindhy S."/>
            <person name="Fang X."/>
            <person name="Kidman S.E."/>
            <person name="Tan H."/>
            <person name="Luisi B.F."/>
            <person name="Fineran P.C."/>
            <person name="Salmond G.P."/>
        </authorList>
    </citation>
    <scope>NUCLEOTIDE SEQUENCE [LARGE SCALE GENOMIC DNA]</scope>
</reference>
<dbReference type="SUPFAM" id="SSF54171">
    <property type="entry name" value="DNA-binding domain"/>
    <property type="match status" value="1"/>
</dbReference>
<name>A0A1P7WFZ2_9CAUD</name>
<gene>
    <name evidence="1" type="ORF">PhiM1_15</name>
</gene>
<protein>
    <recommendedName>
        <fullName evidence="3">AP2/ERF domain-containing protein</fullName>
    </recommendedName>
</protein>
<keyword evidence="2" id="KW-1185">Reference proteome</keyword>
<dbReference type="Proteomes" id="UP000224566">
    <property type="component" value="Segment"/>
</dbReference>
<organism evidence="1 2">
    <name type="scientific">Pectobacterium phage PhiM1</name>
    <dbReference type="NCBI Taxonomy" id="1211386"/>
    <lineage>
        <taxon>Viruses</taxon>
        <taxon>Duplodnaviria</taxon>
        <taxon>Heunggongvirae</taxon>
        <taxon>Uroviricota</taxon>
        <taxon>Caudoviricetes</taxon>
        <taxon>Autographivirales</taxon>
        <taxon>Autoscriptoviridae</taxon>
        <taxon>Corkvirinae</taxon>
        <taxon>Phimunavirus</taxon>
        <taxon>Phimunavirus fM1</taxon>
    </lineage>
</organism>
<evidence type="ECO:0008006" key="3">
    <source>
        <dbReference type="Google" id="ProtNLM"/>
    </source>
</evidence>
<evidence type="ECO:0000313" key="2">
    <source>
        <dbReference type="Proteomes" id="UP000224566"/>
    </source>
</evidence>
<evidence type="ECO:0000313" key="1">
    <source>
        <dbReference type="EMBL" id="AFQ22500.1"/>
    </source>
</evidence>
<dbReference type="InterPro" id="IPR016177">
    <property type="entry name" value="DNA-bd_dom_sf"/>
</dbReference>
<accession>A0A1P7WFZ2</accession>
<dbReference type="EMBL" id="JX290549">
    <property type="protein sequence ID" value="AFQ22500.1"/>
    <property type="molecule type" value="Genomic_DNA"/>
</dbReference>